<keyword evidence="3" id="KW-0539">Nucleus</keyword>
<feature type="compositionally biased region" description="Acidic residues" evidence="4">
    <location>
        <begin position="600"/>
        <end position="616"/>
    </location>
</feature>
<dbReference type="PANTHER" id="PTHR14150">
    <property type="entry name" value="U3 SMALL NUCLEOLAR RNA-ASSOCIATED PROTEIN 14"/>
    <property type="match status" value="1"/>
</dbReference>
<proteinExistence type="predicted"/>
<dbReference type="EMBL" id="JABBWD010000002">
    <property type="protein sequence ID" value="KAG1783374.1"/>
    <property type="molecule type" value="Genomic_DNA"/>
</dbReference>
<reference evidence="5" key="1">
    <citation type="journal article" date="2020" name="New Phytol.">
        <title>Comparative genomics reveals dynamic genome evolution in host specialist ectomycorrhizal fungi.</title>
        <authorList>
            <person name="Lofgren L.A."/>
            <person name="Nguyen N.H."/>
            <person name="Vilgalys R."/>
            <person name="Ruytinx J."/>
            <person name="Liao H.L."/>
            <person name="Branco S."/>
            <person name="Kuo A."/>
            <person name="LaButti K."/>
            <person name="Lipzen A."/>
            <person name="Andreopoulos W."/>
            <person name="Pangilinan J."/>
            <person name="Riley R."/>
            <person name="Hundley H."/>
            <person name="Na H."/>
            <person name="Barry K."/>
            <person name="Grigoriev I.V."/>
            <person name="Stajich J.E."/>
            <person name="Kennedy P.G."/>
        </authorList>
    </citation>
    <scope>NUCLEOTIDE SEQUENCE</scope>
    <source>
        <strain evidence="5">DOB743</strain>
    </source>
</reference>
<dbReference type="InterPro" id="IPR006709">
    <property type="entry name" value="SSU_processome_Utp14"/>
</dbReference>
<evidence type="ECO:0000313" key="6">
    <source>
        <dbReference type="Proteomes" id="UP000714275"/>
    </source>
</evidence>
<evidence type="ECO:0000256" key="1">
    <source>
        <dbReference type="ARBA" id="ARBA00004604"/>
    </source>
</evidence>
<feature type="compositionally biased region" description="Basic and acidic residues" evidence="4">
    <location>
        <begin position="864"/>
        <end position="881"/>
    </location>
</feature>
<accession>A0A9P7D8H3</accession>
<keyword evidence="2" id="KW-0597">Phosphoprotein</keyword>
<dbReference type="Proteomes" id="UP000714275">
    <property type="component" value="Unassembled WGS sequence"/>
</dbReference>
<feature type="compositionally biased region" description="Polar residues" evidence="4">
    <location>
        <begin position="742"/>
        <end position="762"/>
    </location>
</feature>
<feature type="compositionally biased region" description="Polar residues" evidence="4">
    <location>
        <begin position="720"/>
        <end position="730"/>
    </location>
</feature>
<feature type="region of interest" description="Disordered" evidence="4">
    <location>
        <begin position="832"/>
        <end position="883"/>
    </location>
</feature>
<evidence type="ECO:0000256" key="3">
    <source>
        <dbReference type="ARBA" id="ARBA00023242"/>
    </source>
</evidence>
<feature type="compositionally biased region" description="Basic residues" evidence="4">
    <location>
        <begin position="48"/>
        <end position="60"/>
    </location>
</feature>
<feature type="region of interest" description="Disordered" evidence="4">
    <location>
        <begin position="80"/>
        <end position="338"/>
    </location>
</feature>
<evidence type="ECO:0000256" key="2">
    <source>
        <dbReference type="ARBA" id="ARBA00022553"/>
    </source>
</evidence>
<feature type="region of interest" description="Disordered" evidence="4">
    <location>
        <begin position="592"/>
        <end position="617"/>
    </location>
</feature>
<feature type="compositionally biased region" description="Polar residues" evidence="4">
    <location>
        <begin position="1"/>
        <end position="10"/>
    </location>
</feature>
<feature type="compositionally biased region" description="Basic and acidic residues" evidence="4">
    <location>
        <begin position="81"/>
        <end position="97"/>
    </location>
</feature>
<evidence type="ECO:0000313" key="5">
    <source>
        <dbReference type="EMBL" id="KAG1783374.1"/>
    </source>
</evidence>
<name>A0A9P7D8H3_9AGAM</name>
<feature type="compositionally biased region" description="Basic and acidic residues" evidence="4">
    <location>
        <begin position="833"/>
        <end position="849"/>
    </location>
</feature>
<sequence>MGTAIRSNSFAHHHQTKMSARVKSSRISKPGPSKLRNSLKKSNAAGYAKRHSQKSSHKGKATVSFDDVYEYAPSKVRRAKIGLELDREEATDRHTYASDDDIDLGGMGKEGREGLRARLLGENADDEQVDSGDDEEIESDDAFEESDEEKYAGFDFSSKRSKAAGTSSKKNVRKLPKNLPEVDLNEDSDNVVSDAASADKLEEDEDEEMEDGDAENFFDVLEVFDGKADAEDDTPVKQATEKIKDPMSNVSGEASESEDDRMPEDDHDEEEDAVSASEGEASSEALAELESFLSKLDPAEDKKRKSNDVSVAQSIPKKRRLMQERTEAGAEGEFGVSAGGSRALKLDDLLAPLASSSALITLKKSMKALTSTSNKTKTLSAPLPQRAQERLDREAAYEQTKEEVDKWSATMKRIKQAEHLSFPLQAQPEGRVSNLELAAKFKPSNELESAVDNLLKSAQLRDQDIAGTEALKMAHLSVEEVATRRAELRMMRELAFRADKKAKRIAKIKSKAYRRIRKKQRERLGGEEGDVDVDVEDAGAQLKAEVERARERATLRHKTTGKWAKAMQGREELDVDQRQAIGEMLERGEKLRRRIQGEMSGDESEESESDDEEQDVETIKQGAFEELAMLNASEVLSADVKSKSVFNMKFMRDAAARQTREANAAADDFLKEMGGVEQGSDDDASGDGTVTEGPSVQRVGGRVIYHPGTSAHAKPVGSGASETSSVTLQSADLVQDSPKSLNAISSPIVSTPAQESNPWLVTSSSSGPSRKRSEVLVQKGSDALAKSTNKLKKRIAKGGEEQERIRDDAVLEIDASNVLTILEPTSTPAVINTKHELKGTGKGKEKPKNDSVAVQISPVDADDSDGHSEVDEQERTLERKRQGGKGVTAFKQRELVSLAFAGDNVVQAFEDLKQTEIEADAPREVDTTLPGWGSWGGTGTEKLPPRPNLIKKIAGVDPSSRADYKKAHIIISERRDKKAAKYLVKELPYPYTSHAQYARSMDIPIGAEWNTRVGFQRGTLPRVVKKMGTVIEPLVKPS</sequence>
<feature type="compositionally biased region" description="Basic and acidic residues" evidence="4">
    <location>
        <begin position="297"/>
        <end position="307"/>
    </location>
</feature>
<feature type="region of interest" description="Disordered" evidence="4">
    <location>
        <begin position="925"/>
        <end position="946"/>
    </location>
</feature>
<dbReference type="PANTHER" id="PTHR14150:SF12">
    <property type="entry name" value="U3 SMALL NUCLEOLAR RNA-ASSOCIATED PROTEIN 14 HOMOLOG A"/>
    <property type="match status" value="1"/>
</dbReference>
<dbReference type="OrthoDB" id="277439at2759"/>
<dbReference type="GO" id="GO:0006364">
    <property type="term" value="P:rRNA processing"/>
    <property type="evidence" value="ECO:0007669"/>
    <property type="project" value="InterPro"/>
</dbReference>
<protein>
    <submittedName>
        <fullName evidence="5">Utp14-domain-containing protein</fullName>
    </submittedName>
</protein>
<organism evidence="5 6">
    <name type="scientific">Suillus placidus</name>
    <dbReference type="NCBI Taxonomy" id="48579"/>
    <lineage>
        <taxon>Eukaryota</taxon>
        <taxon>Fungi</taxon>
        <taxon>Dikarya</taxon>
        <taxon>Basidiomycota</taxon>
        <taxon>Agaricomycotina</taxon>
        <taxon>Agaricomycetes</taxon>
        <taxon>Agaricomycetidae</taxon>
        <taxon>Boletales</taxon>
        <taxon>Suillineae</taxon>
        <taxon>Suillaceae</taxon>
        <taxon>Suillus</taxon>
    </lineage>
</organism>
<gene>
    <name evidence="5" type="ORF">EV702DRAFT_1061769</name>
</gene>
<evidence type="ECO:0000256" key="4">
    <source>
        <dbReference type="SAM" id="MobiDB-lite"/>
    </source>
</evidence>
<comment type="subcellular location">
    <subcellularLocation>
        <location evidence="1">Nucleus</location>
        <location evidence="1">Nucleolus</location>
    </subcellularLocation>
</comment>
<feature type="region of interest" description="Disordered" evidence="4">
    <location>
        <begin position="742"/>
        <end position="781"/>
    </location>
</feature>
<dbReference type="Pfam" id="PF04615">
    <property type="entry name" value="Utp14"/>
    <property type="match status" value="1"/>
</dbReference>
<feature type="compositionally biased region" description="Acidic residues" evidence="4">
    <location>
        <begin position="201"/>
        <end position="216"/>
    </location>
</feature>
<feature type="compositionally biased region" description="Acidic residues" evidence="4">
    <location>
        <begin position="255"/>
        <end position="273"/>
    </location>
</feature>
<feature type="region of interest" description="Disordered" evidence="4">
    <location>
        <begin position="674"/>
        <end position="730"/>
    </location>
</feature>
<feature type="region of interest" description="Disordered" evidence="4">
    <location>
        <begin position="1"/>
        <end position="64"/>
    </location>
</feature>
<dbReference type="AlphaFoldDB" id="A0A9P7D8H3"/>
<dbReference type="GO" id="GO:0032040">
    <property type="term" value="C:small-subunit processome"/>
    <property type="evidence" value="ECO:0007669"/>
    <property type="project" value="InterPro"/>
</dbReference>
<feature type="compositionally biased region" description="Low complexity" evidence="4">
    <location>
        <begin position="274"/>
        <end position="296"/>
    </location>
</feature>
<comment type="caution">
    <text evidence="5">The sequence shown here is derived from an EMBL/GenBank/DDBJ whole genome shotgun (WGS) entry which is preliminary data.</text>
</comment>
<keyword evidence="6" id="KW-1185">Reference proteome</keyword>
<feature type="compositionally biased region" description="Acidic residues" evidence="4">
    <location>
        <begin position="123"/>
        <end position="148"/>
    </location>
</feature>